<dbReference type="InterPro" id="IPR021109">
    <property type="entry name" value="Peptidase_aspartic_dom_sf"/>
</dbReference>
<evidence type="ECO:0000256" key="5">
    <source>
        <dbReference type="ARBA" id="ARBA00022722"/>
    </source>
</evidence>
<feature type="region of interest" description="Disordered" evidence="9">
    <location>
        <begin position="288"/>
        <end position="340"/>
    </location>
</feature>
<dbReference type="EMBL" id="OZ034819">
    <property type="protein sequence ID" value="CAL1392977.1"/>
    <property type="molecule type" value="Genomic_DNA"/>
</dbReference>
<dbReference type="CDD" id="cd09274">
    <property type="entry name" value="RNase_HI_RT_Ty3"/>
    <property type="match status" value="1"/>
</dbReference>
<dbReference type="InterPro" id="IPR036397">
    <property type="entry name" value="RNaseH_sf"/>
</dbReference>
<reference evidence="12 13" key="1">
    <citation type="submission" date="2024-04" db="EMBL/GenBank/DDBJ databases">
        <authorList>
            <person name="Fracassetti M."/>
        </authorList>
    </citation>
    <scope>NUCLEOTIDE SEQUENCE [LARGE SCALE GENOMIC DNA]</scope>
</reference>
<dbReference type="SUPFAM" id="SSF50630">
    <property type="entry name" value="Acid proteases"/>
    <property type="match status" value="1"/>
</dbReference>
<dbReference type="CDD" id="cd00303">
    <property type="entry name" value="retropepsin_like"/>
    <property type="match status" value="1"/>
</dbReference>
<dbReference type="GO" id="GO:0003964">
    <property type="term" value="F:RNA-directed DNA polymerase activity"/>
    <property type="evidence" value="ECO:0007669"/>
    <property type="project" value="UniProtKB-KW"/>
</dbReference>
<evidence type="ECO:0000256" key="1">
    <source>
        <dbReference type="ARBA" id="ARBA00012493"/>
    </source>
</evidence>
<dbReference type="Gene3D" id="3.10.10.10">
    <property type="entry name" value="HIV Type 1 Reverse Transcriptase, subunit A, domain 1"/>
    <property type="match status" value="1"/>
</dbReference>
<keyword evidence="3" id="KW-0808">Transferase</keyword>
<dbReference type="InterPro" id="IPR043502">
    <property type="entry name" value="DNA/RNA_pol_sf"/>
</dbReference>
<keyword evidence="8" id="KW-0695">RNA-directed DNA polymerase</keyword>
<evidence type="ECO:0000313" key="13">
    <source>
        <dbReference type="Proteomes" id="UP001497516"/>
    </source>
</evidence>
<keyword evidence="6" id="KW-0255">Endonuclease</keyword>
<evidence type="ECO:0000259" key="10">
    <source>
        <dbReference type="PROSITE" id="PS50878"/>
    </source>
</evidence>
<gene>
    <name evidence="12" type="ORF">LTRI10_LOCUS33587</name>
</gene>
<proteinExistence type="predicted"/>
<feature type="compositionally biased region" description="Basic residues" evidence="9">
    <location>
        <begin position="78"/>
        <end position="92"/>
    </location>
</feature>
<dbReference type="PANTHER" id="PTHR35046">
    <property type="entry name" value="ZINC KNUCKLE (CCHC-TYPE) FAMILY PROTEIN"/>
    <property type="match status" value="1"/>
</dbReference>
<feature type="domain" description="Reverse transcriptase" evidence="10">
    <location>
        <begin position="685"/>
        <end position="864"/>
    </location>
</feature>
<dbReference type="GO" id="GO:0006508">
    <property type="term" value="P:proteolysis"/>
    <property type="evidence" value="ECO:0007669"/>
    <property type="project" value="UniProtKB-KW"/>
</dbReference>
<evidence type="ECO:0000256" key="9">
    <source>
        <dbReference type="SAM" id="MobiDB-lite"/>
    </source>
</evidence>
<keyword evidence="5" id="KW-0540">Nuclease</keyword>
<dbReference type="Pfam" id="PF17921">
    <property type="entry name" value="Integrase_H2C2"/>
    <property type="match status" value="1"/>
</dbReference>
<evidence type="ECO:0000256" key="2">
    <source>
        <dbReference type="ARBA" id="ARBA00022670"/>
    </source>
</evidence>
<dbReference type="SUPFAM" id="SSF56672">
    <property type="entry name" value="DNA/RNA polymerases"/>
    <property type="match status" value="1"/>
</dbReference>
<dbReference type="GO" id="GO:0004519">
    <property type="term" value="F:endonuclease activity"/>
    <property type="evidence" value="ECO:0007669"/>
    <property type="project" value="UniProtKB-KW"/>
</dbReference>
<feature type="region of interest" description="Disordered" evidence="9">
    <location>
        <begin position="39"/>
        <end position="104"/>
    </location>
</feature>
<evidence type="ECO:0000256" key="3">
    <source>
        <dbReference type="ARBA" id="ARBA00022679"/>
    </source>
</evidence>
<dbReference type="InterPro" id="IPR012337">
    <property type="entry name" value="RNaseH-like_sf"/>
</dbReference>
<dbReference type="Gene3D" id="3.30.420.10">
    <property type="entry name" value="Ribonuclease H-like superfamily/Ribonuclease H"/>
    <property type="match status" value="1"/>
</dbReference>
<evidence type="ECO:0000259" key="11">
    <source>
        <dbReference type="PROSITE" id="PS50994"/>
    </source>
</evidence>
<dbReference type="FunFam" id="3.30.70.270:FF:000020">
    <property type="entry name" value="Transposon Tf2-6 polyprotein-like Protein"/>
    <property type="match status" value="1"/>
</dbReference>
<organism evidence="12 13">
    <name type="scientific">Linum trigynum</name>
    <dbReference type="NCBI Taxonomy" id="586398"/>
    <lineage>
        <taxon>Eukaryota</taxon>
        <taxon>Viridiplantae</taxon>
        <taxon>Streptophyta</taxon>
        <taxon>Embryophyta</taxon>
        <taxon>Tracheophyta</taxon>
        <taxon>Spermatophyta</taxon>
        <taxon>Magnoliopsida</taxon>
        <taxon>eudicotyledons</taxon>
        <taxon>Gunneridae</taxon>
        <taxon>Pentapetalae</taxon>
        <taxon>rosids</taxon>
        <taxon>fabids</taxon>
        <taxon>Malpighiales</taxon>
        <taxon>Linaceae</taxon>
        <taxon>Linum</taxon>
    </lineage>
</organism>
<dbReference type="FunFam" id="1.10.340.70:FF:000001">
    <property type="entry name" value="Retrovirus-related Pol polyprotein from transposon gypsy-like Protein"/>
    <property type="match status" value="1"/>
</dbReference>
<feature type="compositionally biased region" description="Low complexity" evidence="9">
    <location>
        <begin position="39"/>
        <end position="53"/>
    </location>
</feature>
<evidence type="ECO:0000313" key="12">
    <source>
        <dbReference type="EMBL" id="CAL1392977.1"/>
    </source>
</evidence>
<dbReference type="Gene3D" id="3.30.70.270">
    <property type="match status" value="2"/>
</dbReference>
<dbReference type="GO" id="GO:0003676">
    <property type="term" value="F:nucleic acid binding"/>
    <property type="evidence" value="ECO:0007669"/>
    <property type="project" value="InterPro"/>
</dbReference>
<dbReference type="Pfam" id="PF00078">
    <property type="entry name" value="RVT_1"/>
    <property type="match status" value="1"/>
</dbReference>
<dbReference type="InterPro" id="IPR005162">
    <property type="entry name" value="Retrotrans_gag_dom"/>
</dbReference>
<keyword evidence="2" id="KW-0645">Protease</keyword>
<dbReference type="Pfam" id="PF03732">
    <property type="entry name" value="Retrotrans_gag"/>
    <property type="match status" value="1"/>
</dbReference>
<dbReference type="SUPFAM" id="SSF53098">
    <property type="entry name" value="Ribonuclease H-like"/>
    <property type="match status" value="1"/>
</dbReference>
<dbReference type="InterPro" id="IPR000477">
    <property type="entry name" value="RT_dom"/>
</dbReference>
<evidence type="ECO:0000256" key="7">
    <source>
        <dbReference type="ARBA" id="ARBA00022801"/>
    </source>
</evidence>
<dbReference type="PANTHER" id="PTHR35046:SF9">
    <property type="entry name" value="RNA-DIRECTED DNA POLYMERASE"/>
    <property type="match status" value="1"/>
</dbReference>
<accession>A0AAV2F4L4</accession>
<evidence type="ECO:0000256" key="6">
    <source>
        <dbReference type="ARBA" id="ARBA00022759"/>
    </source>
</evidence>
<keyword evidence="13" id="KW-1185">Reference proteome</keyword>
<dbReference type="Proteomes" id="UP001497516">
    <property type="component" value="Chromosome 6"/>
</dbReference>
<dbReference type="GO" id="GO:0008233">
    <property type="term" value="F:peptidase activity"/>
    <property type="evidence" value="ECO:0007669"/>
    <property type="project" value="UniProtKB-KW"/>
</dbReference>
<evidence type="ECO:0000256" key="8">
    <source>
        <dbReference type="ARBA" id="ARBA00022918"/>
    </source>
</evidence>
<dbReference type="InterPro" id="IPR041588">
    <property type="entry name" value="Integrase_H2C2"/>
</dbReference>
<dbReference type="InterPro" id="IPR041373">
    <property type="entry name" value="RT_RNaseH"/>
</dbReference>
<evidence type="ECO:0000256" key="4">
    <source>
        <dbReference type="ARBA" id="ARBA00022695"/>
    </source>
</evidence>
<dbReference type="Gene3D" id="1.10.340.70">
    <property type="match status" value="1"/>
</dbReference>
<feature type="region of interest" description="Disordered" evidence="9">
    <location>
        <begin position="1495"/>
        <end position="1517"/>
    </location>
</feature>
<dbReference type="FunFam" id="3.30.420.10:FF:000032">
    <property type="entry name" value="Retrovirus-related Pol polyprotein from transposon 297-like Protein"/>
    <property type="match status" value="1"/>
</dbReference>
<sequence length="1568" mass="180721">MDDPMKAMMDQLAEIQRTLAANAADVNARFAIVEARLAAPQAPAQEASPNPNAERPRREDEERGERRIVPQPMAEQLRRHRPLGMPRARRGNPRVQDEEGEYDDDDANLREVEDELRNVRVTIPSFRGATDPEAYLDWERKMEMIFDYHNYSERKKVQMAAMEFTDYAIIWWDQICTRRRRDRQRPIETWEEMRSIMRDKFVPSYHRREMYQALQTLRQGTKSVEDYYKEMEMMMIRADLVEENEATIARFLHGLNREIRNVVEIQPFRELYDLVAMAAKVEKQQCSNLGRRFTPSSSAPRPGVPSTSNPKPAISKPEAPKLAAKVEAPRERPTSSSGGIQCFKCHGRGNMANQCPNKRALVMLENGEYVSDSEEEKEANSDFDVDEKIEMEEAPPGELFVARRILSVQPKEELEQRENLFHTRCTVDGKLLSLVIDGGSCTNVISVYSVKKLGLNTLKHPKPYTLQWLNDHGAIKVTKQALLKFSIGRYEDEILCDVVPMQAAHVLFGRPWQFDRKAHQDGVTNKYELVHGGKKFVLKPLSPKEVYEDQLQMQRKWAKEKEQESQVTDKSVHGGTSAVETKSLMIARSGDVKQAVNDHETMIMIIYKGVLLNQELIPEIPPRARVVLEEFQDVFPEEAPKGLPPIRGIEHQIDFVPGATIPNKAAYRTNPEETKELQRQIDELMEKGHVRESMSPCAVPVILVPKKDHTWRMCVDCRAVNQITVKYRHPIPRLDDMLDELHGSSLFSKIDLRSGYHQIRMKEGDEWKTAFKTKHGLYEWMVMPFGLTNAPSTFMRLMNHVLRAFIGKFVVVYFDDILIYSKNMEEHLEHLREVLKTLRKEQLYANLKKCTFCTSRVVFLGFIVSANGVEVDEEKVKAIQAWPTPTNVNEVRSFHGLAGFYRRFVPNFSTIAAPLTSIIKKNVAFYWGEDQEKAFELLKYKLTHAPVLMLPDFDKTFEVECDASGLGIGAVLMQEKKPIVYFSEKLSGAMLNYPTYDKELYALVRALETWQHYLWPKEFVIHTDHESLKYLKAQHKLNKRHARWVEFIESFPYVIKYKQGKENVVADALSRRYTLITTMDAKYLGFEQIKGAYDGDFDFGETYKACEKHGEGKFYRSNGYLFRGNQLCIPRASLRELLLKEAHGGGLMAHFGVAKTLSCLQEHFYWPHMKGDVENLCARCVECQHAKSKMQPSGLYTPLPIPYAPWVDISMDFVLGLPRTRRGRDSIFVVVDRFSKMAHFIPCHKTDDANNVADLFFKEIVRLHGMPRTIVSDRDAKFLSYFWKTLWSKLGTKLLFSTTCHPQTDGQTEVVNRTLSQMLRAVIKSNIKTWKDCLPHVEFAYNRAVHSTTKHSPFELVYGFNPLTPLDLTPLPLKEQVNMDGAKKAEFVKNLHEKARLNIERRTEQIMKNVNRNRKPRSFEAGDWVWVHMRKERFPYQRRSKLLPRSEGPFQVISKVGNNAYKIDLLGEYGISATFNVSDLAPYLEDNSDLRSNPFQEGGTDEVIKSKSNSSHEGPITRLQAKRLREEFAAYLDRHYAQLDMDQHHGKPIILLQFVDQHGGNLGFKEGG</sequence>
<name>A0AAV2F4L4_9ROSI</name>
<feature type="compositionally biased region" description="Basic and acidic residues" evidence="9">
    <location>
        <begin position="54"/>
        <end position="68"/>
    </location>
</feature>
<dbReference type="Pfam" id="PF24626">
    <property type="entry name" value="SH3_Tf2-1"/>
    <property type="match status" value="1"/>
</dbReference>
<keyword evidence="7" id="KW-0378">Hydrolase</keyword>
<keyword evidence="4" id="KW-0548">Nucleotidyltransferase</keyword>
<dbReference type="InterPro" id="IPR043128">
    <property type="entry name" value="Rev_trsase/Diguanyl_cyclase"/>
</dbReference>
<dbReference type="InterPro" id="IPR001584">
    <property type="entry name" value="Integrase_cat-core"/>
</dbReference>
<dbReference type="FunFam" id="3.10.10.10:FF:000007">
    <property type="entry name" value="Retrovirus-related Pol polyprotein from transposon 17.6-like Protein"/>
    <property type="match status" value="1"/>
</dbReference>
<protein>
    <recommendedName>
        <fullName evidence="1">RNA-directed DNA polymerase</fullName>
        <ecNumber evidence="1">2.7.7.49</ecNumber>
    </recommendedName>
</protein>
<dbReference type="GO" id="GO:0015074">
    <property type="term" value="P:DNA integration"/>
    <property type="evidence" value="ECO:0007669"/>
    <property type="project" value="InterPro"/>
</dbReference>
<dbReference type="EC" id="2.7.7.49" evidence="1"/>
<dbReference type="Gene3D" id="2.40.70.10">
    <property type="entry name" value="Acid Proteases"/>
    <property type="match status" value="1"/>
</dbReference>
<dbReference type="PROSITE" id="PS50994">
    <property type="entry name" value="INTEGRASE"/>
    <property type="match status" value="1"/>
</dbReference>
<feature type="domain" description="Integrase catalytic" evidence="11">
    <location>
        <begin position="1201"/>
        <end position="1361"/>
    </location>
</feature>
<feature type="compositionally biased region" description="Polar residues" evidence="9">
    <location>
        <begin position="288"/>
        <end position="310"/>
    </location>
</feature>
<dbReference type="InterPro" id="IPR056924">
    <property type="entry name" value="SH3_Tf2-1"/>
</dbReference>
<dbReference type="PROSITE" id="PS50878">
    <property type="entry name" value="RT_POL"/>
    <property type="match status" value="1"/>
</dbReference>
<dbReference type="Pfam" id="PF17917">
    <property type="entry name" value="RT_RNaseH"/>
    <property type="match status" value="1"/>
</dbReference>
<dbReference type="CDD" id="cd01647">
    <property type="entry name" value="RT_LTR"/>
    <property type="match status" value="1"/>
</dbReference>